<protein>
    <submittedName>
        <fullName evidence="1">Uncharacterized protein</fullName>
    </submittedName>
</protein>
<reference evidence="2" key="1">
    <citation type="journal article" date="2019" name="Int. J. Syst. Evol. Microbiol.">
        <title>The Global Catalogue of Microorganisms (GCM) 10K type strain sequencing project: providing services to taxonomists for standard genome sequencing and annotation.</title>
        <authorList>
            <consortium name="The Broad Institute Genomics Platform"/>
            <consortium name="The Broad Institute Genome Sequencing Center for Infectious Disease"/>
            <person name="Wu L."/>
            <person name="Ma J."/>
        </authorList>
    </citation>
    <scope>NUCLEOTIDE SEQUENCE [LARGE SCALE GENOMIC DNA]</scope>
    <source>
        <strain evidence="2">JCM 15921</strain>
    </source>
</reference>
<keyword evidence="2" id="KW-1185">Reference proteome</keyword>
<dbReference type="Proteomes" id="UP001500102">
    <property type="component" value="Unassembled WGS sequence"/>
</dbReference>
<name>A0ABP5LAI5_9MICC</name>
<comment type="caution">
    <text evidence="1">The sequence shown here is derived from an EMBL/GenBank/DDBJ whole genome shotgun (WGS) entry which is preliminary data.</text>
</comment>
<gene>
    <name evidence="1" type="ORF">GCM10009825_33000</name>
</gene>
<evidence type="ECO:0000313" key="2">
    <source>
        <dbReference type="Proteomes" id="UP001500102"/>
    </source>
</evidence>
<organism evidence="1 2">
    <name type="scientific">Arthrobacter humicola</name>
    <dbReference type="NCBI Taxonomy" id="409291"/>
    <lineage>
        <taxon>Bacteria</taxon>
        <taxon>Bacillati</taxon>
        <taxon>Actinomycetota</taxon>
        <taxon>Actinomycetes</taxon>
        <taxon>Micrococcales</taxon>
        <taxon>Micrococcaceae</taxon>
        <taxon>Arthrobacter</taxon>
    </lineage>
</organism>
<sequence>MKAGDTTDREIEDWCLLTTLSVATPVAALAGSGTRLKHTIAAMTIKRSKIARRMNSSQVVIEVKYAMPANAEGPAMTQ</sequence>
<evidence type="ECO:0000313" key="1">
    <source>
        <dbReference type="EMBL" id="GAA2143077.1"/>
    </source>
</evidence>
<dbReference type="EMBL" id="BAAAQB010000041">
    <property type="protein sequence ID" value="GAA2143077.1"/>
    <property type="molecule type" value="Genomic_DNA"/>
</dbReference>
<accession>A0ABP5LAI5</accession>
<proteinExistence type="predicted"/>